<accession>A0ABV2HCU4</accession>
<evidence type="ECO:0000313" key="2">
    <source>
        <dbReference type="EMBL" id="MET3588380.1"/>
    </source>
</evidence>
<organism evidence="2 3">
    <name type="scientific">Pseudorhizobium tarimense</name>
    <dbReference type="NCBI Taxonomy" id="1079109"/>
    <lineage>
        <taxon>Bacteria</taxon>
        <taxon>Pseudomonadati</taxon>
        <taxon>Pseudomonadota</taxon>
        <taxon>Alphaproteobacteria</taxon>
        <taxon>Hyphomicrobiales</taxon>
        <taxon>Rhizobiaceae</taxon>
        <taxon>Rhizobium/Agrobacterium group</taxon>
        <taxon>Pseudorhizobium</taxon>
    </lineage>
</organism>
<keyword evidence="2" id="KW-0560">Oxidoreductase</keyword>
<dbReference type="SUPFAM" id="SSF54909">
    <property type="entry name" value="Dimeric alpha+beta barrel"/>
    <property type="match status" value="1"/>
</dbReference>
<comment type="caution">
    <text evidence="2">The sequence shown here is derived from an EMBL/GenBank/DDBJ whole genome shotgun (WGS) entry which is preliminary data.</text>
</comment>
<evidence type="ECO:0000313" key="3">
    <source>
        <dbReference type="Proteomes" id="UP001549031"/>
    </source>
</evidence>
<proteinExistence type="predicted"/>
<dbReference type="Proteomes" id="UP001549031">
    <property type="component" value="Unassembled WGS sequence"/>
</dbReference>
<dbReference type="Pfam" id="PF03992">
    <property type="entry name" value="ABM"/>
    <property type="match status" value="1"/>
</dbReference>
<dbReference type="RefSeq" id="WP_247246096.1">
    <property type="nucleotide sequence ID" value="NZ_JALJRA010000025.1"/>
</dbReference>
<keyword evidence="2" id="KW-0503">Monooxygenase</keyword>
<feature type="domain" description="ABM" evidence="1">
    <location>
        <begin position="16"/>
        <end position="79"/>
    </location>
</feature>
<dbReference type="EMBL" id="JBEPLJ010000024">
    <property type="protein sequence ID" value="MET3588380.1"/>
    <property type="molecule type" value="Genomic_DNA"/>
</dbReference>
<keyword evidence="3" id="KW-1185">Reference proteome</keyword>
<dbReference type="Gene3D" id="3.30.70.100">
    <property type="match status" value="1"/>
</dbReference>
<protein>
    <submittedName>
        <fullName evidence="2">Quinol monooxygenase YgiN</fullName>
    </submittedName>
</protein>
<gene>
    <name evidence="2" type="ORF">ABID21_004516</name>
</gene>
<dbReference type="GO" id="GO:0004497">
    <property type="term" value="F:monooxygenase activity"/>
    <property type="evidence" value="ECO:0007669"/>
    <property type="project" value="UniProtKB-KW"/>
</dbReference>
<evidence type="ECO:0000259" key="1">
    <source>
        <dbReference type="Pfam" id="PF03992"/>
    </source>
</evidence>
<dbReference type="InterPro" id="IPR007138">
    <property type="entry name" value="ABM_dom"/>
</dbReference>
<name>A0ABV2HCU4_9HYPH</name>
<reference evidence="2 3" key="1">
    <citation type="submission" date="2024-06" db="EMBL/GenBank/DDBJ databases">
        <title>Genomic Encyclopedia of Type Strains, Phase IV (KMG-IV): sequencing the most valuable type-strain genomes for metagenomic binning, comparative biology and taxonomic classification.</title>
        <authorList>
            <person name="Goeker M."/>
        </authorList>
    </citation>
    <scope>NUCLEOTIDE SEQUENCE [LARGE SCALE GENOMIC DNA]</scope>
    <source>
        <strain evidence="2 3">DSM 105042</strain>
    </source>
</reference>
<sequence length="100" mass="11454">MTEQNIIEVAEIAVTDAAGFEAAVAKARPYFLAAEGCYSLTLHRVIETPDVYRLLVTWRTVEDHMVRFRQSEAFQRWRELASPFFAKPPLVTHSSQIDLE</sequence>
<dbReference type="InterPro" id="IPR011008">
    <property type="entry name" value="Dimeric_a/b-barrel"/>
</dbReference>